<dbReference type="Proteomes" id="UP000074410">
    <property type="component" value="Unassembled WGS sequence"/>
</dbReference>
<feature type="compositionally biased region" description="Basic and acidic residues" evidence="1">
    <location>
        <begin position="28"/>
        <end position="60"/>
    </location>
</feature>
<evidence type="ECO:0000313" key="3">
    <source>
        <dbReference type="EMBL" id="KTW16903.1"/>
    </source>
</evidence>
<sequence>MSDKPSKVPVDRVRRAQGAARETIGKLIGDDAEIRQGRKQQEAAGRKTSTEPARTSKEQE</sequence>
<evidence type="ECO:0000313" key="2">
    <source>
        <dbReference type="EMBL" id="KTT69967.1"/>
    </source>
</evidence>
<evidence type="ECO:0000256" key="1">
    <source>
        <dbReference type="SAM" id="MobiDB-lite"/>
    </source>
</evidence>
<feature type="region of interest" description="Disordered" evidence="1">
    <location>
        <begin position="1"/>
        <end position="60"/>
    </location>
</feature>
<dbReference type="AlphaFoldDB" id="A0A147HYE3"/>
<dbReference type="Proteomes" id="UP000072867">
    <property type="component" value="Unassembled WGS sequence"/>
</dbReference>
<gene>
    <name evidence="3" type="ORF">NS258_03090</name>
    <name evidence="2" type="ORF">NS319_08885</name>
</gene>
<protein>
    <submittedName>
        <fullName evidence="2">Uncharacterized protein</fullName>
    </submittedName>
</protein>
<name>A0A147HYE3_9SPHN</name>
<dbReference type="STRING" id="33051.SB4_03735"/>
<evidence type="ECO:0000313" key="5">
    <source>
        <dbReference type="Proteomes" id="UP000074410"/>
    </source>
</evidence>
<dbReference type="PATRIC" id="fig|33051.3.peg.2915"/>
<organism evidence="2 4">
    <name type="scientific">Sphingomonas sanguinis</name>
    <dbReference type="NCBI Taxonomy" id="33051"/>
    <lineage>
        <taxon>Bacteria</taxon>
        <taxon>Pseudomonadati</taxon>
        <taxon>Pseudomonadota</taxon>
        <taxon>Alphaproteobacteria</taxon>
        <taxon>Sphingomonadales</taxon>
        <taxon>Sphingomonadaceae</taxon>
        <taxon>Sphingomonas</taxon>
    </lineage>
</organism>
<evidence type="ECO:0000313" key="4">
    <source>
        <dbReference type="Proteomes" id="UP000072867"/>
    </source>
</evidence>
<reference evidence="4 5" key="1">
    <citation type="journal article" date="2016" name="Front. Microbiol.">
        <title>Genomic Resource of Rice Seed Associated Bacteria.</title>
        <authorList>
            <person name="Midha S."/>
            <person name="Bansal K."/>
            <person name="Sharma S."/>
            <person name="Kumar N."/>
            <person name="Patil P.P."/>
            <person name="Chaudhry V."/>
            <person name="Patil P.B."/>
        </authorList>
    </citation>
    <scope>NUCLEOTIDE SEQUENCE [LARGE SCALE GENOMIC DNA]</scope>
    <source>
        <strain evidence="3 5">NS258</strain>
        <strain evidence="2 4">NS319</strain>
    </source>
</reference>
<proteinExistence type="predicted"/>
<accession>A0A147HYE3</accession>
<dbReference type="EMBL" id="LDTD01000058">
    <property type="protein sequence ID" value="KTT69967.1"/>
    <property type="molecule type" value="Genomic_DNA"/>
</dbReference>
<dbReference type="EMBL" id="LDTC01000016">
    <property type="protein sequence ID" value="KTW16903.1"/>
    <property type="molecule type" value="Genomic_DNA"/>
</dbReference>
<comment type="caution">
    <text evidence="2">The sequence shown here is derived from an EMBL/GenBank/DDBJ whole genome shotgun (WGS) entry which is preliminary data.</text>
</comment>
<dbReference type="RefSeq" id="WP_058715677.1">
    <property type="nucleotide sequence ID" value="NZ_LDTC01000016.1"/>
</dbReference>
<feature type="compositionally biased region" description="Basic and acidic residues" evidence="1">
    <location>
        <begin position="1"/>
        <end position="14"/>
    </location>
</feature>